<keyword evidence="3" id="KW-1185">Reference proteome</keyword>
<sequence>MVPVILTKCLQESVEVLVKMRSSGGVSAENLYLFPCMTSSTGHFRADVILKSMAEACGARAPETLRGTQLRKHVATMTQLLNLQENELDAVASYMGHDTRVHRQYYRMQTDTTQLAKASKLLLAMEGGDMQRLKGSNLDDIMVDHLIGAQKEPENENEDDEDEVPARGTKRPAKPISSGQKKQKVKNEDKIIVHSYIKRFISNMQTPGISDVKKFQVANPKFQEMKWQEIKYMVYNAFAHKKEPLSNLVLLALLDSIWC</sequence>
<evidence type="ECO:0000313" key="2">
    <source>
        <dbReference type="EMBL" id="KAJ1520385.1"/>
    </source>
</evidence>
<dbReference type="Proteomes" id="UP001075354">
    <property type="component" value="Chromosome 14"/>
</dbReference>
<dbReference type="AlphaFoldDB" id="A0AAV7X5S2"/>
<reference evidence="2" key="1">
    <citation type="submission" date="2022-12" db="EMBL/GenBank/DDBJ databases">
        <title>Chromosome-level genome assembly of the bean flower thrips Megalurothrips usitatus.</title>
        <authorList>
            <person name="Ma L."/>
            <person name="Liu Q."/>
            <person name="Li H."/>
            <person name="Cai W."/>
        </authorList>
    </citation>
    <scope>NUCLEOTIDE SEQUENCE</scope>
    <source>
        <strain evidence="2">Cailab_2022a</strain>
    </source>
</reference>
<proteinExistence type="predicted"/>
<evidence type="ECO:0008006" key="4">
    <source>
        <dbReference type="Google" id="ProtNLM"/>
    </source>
</evidence>
<evidence type="ECO:0000256" key="1">
    <source>
        <dbReference type="SAM" id="MobiDB-lite"/>
    </source>
</evidence>
<gene>
    <name evidence="2" type="ORF">ONE63_003520</name>
</gene>
<organism evidence="2 3">
    <name type="scientific">Megalurothrips usitatus</name>
    <name type="common">bean blossom thrips</name>
    <dbReference type="NCBI Taxonomy" id="439358"/>
    <lineage>
        <taxon>Eukaryota</taxon>
        <taxon>Metazoa</taxon>
        <taxon>Ecdysozoa</taxon>
        <taxon>Arthropoda</taxon>
        <taxon>Hexapoda</taxon>
        <taxon>Insecta</taxon>
        <taxon>Pterygota</taxon>
        <taxon>Neoptera</taxon>
        <taxon>Paraneoptera</taxon>
        <taxon>Thysanoptera</taxon>
        <taxon>Terebrantia</taxon>
        <taxon>Thripoidea</taxon>
        <taxon>Thripidae</taxon>
        <taxon>Megalurothrips</taxon>
    </lineage>
</organism>
<dbReference type="PANTHER" id="PTHR33480:SF1">
    <property type="entry name" value="TYR RECOMBINASE DOMAIN-CONTAINING PROTEIN"/>
    <property type="match status" value="1"/>
</dbReference>
<accession>A0AAV7X5S2</accession>
<dbReference type="EMBL" id="JAPTSV010000014">
    <property type="protein sequence ID" value="KAJ1520385.1"/>
    <property type="molecule type" value="Genomic_DNA"/>
</dbReference>
<comment type="caution">
    <text evidence="2">The sequence shown here is derived from an EMBL/GenBank/DDBJ whole genome shotgun (WGS) entry which is preliminary data.</text>
</comment>
<protein>
    <recommendedName>
        <fullName evidence="4">Tyr recombinase domain-containing protein</fullName>
    </recommendedName>
</protein>
<evidence type="ECO:0000313" key="3">
    <source>
        <dbReference type="Proteomes" id="UP001075354"/>
    </source>
</evidence>
<feature type="region of interest" description="Disordered" evidence="1">
    <location>
        <begin position="148"/>
        <end position="185"/>
    </location>
</feature>
<name>A0AAV7X5S2_9NEOP</name>
<dbReference type="PANTHER" id="PTHR33480">
    <property type="entry name" value="SET DOMAIN-CONTAINING PROTEIN-RELATED"/>
    <property type="match status" value="1"/>
</dbReference>